<organism evidence="2 3">
    <name type="scientific">Candidatus Roizmanbacteria bacterium CG23_combo_of_CG06-09_8_20_14_all_35_49</name>
    <dbReference type="NCBI Taxonomy" id="1974863"/>
    <lineage>
        <taxon>Bacteria</taxon>
        <taxon>Candidatus Roizmaniibacteriota</taxon>
    </lineage>
</organism>
<dbReference type="InterPro" id="IPR001173">
    <property type="entry name" value="Glyco_trans_2-like"/>
</dbReference>
<feature type="domain" description="Glycosyltransferase 2-like" evidence="1">
    <location>
        <begin position="47"/>
        <end position="172"/>
    </location>
</feature>
<dbReference type="PANTHER" id="PTHR22916:SF64">
    <property type="entry name" value="TRANSFERASE, PUTATIVE-RELATED"/>
    <property type="match status" value="1"/>
</dbReference>
<dbReference type="SUPFAM" id="SSF53448">
    <property type="entry name" value="Nucleotide-diphospho-sugar transferases"/>
    <property type="match status" value="1"/>
</dbReference>
<dbReference type="AlphaFoldDB" id="A0A2G9Y7D4"/>
<dbReference type="Pfam" id="PF00535">
    <property type="entry name" value="Glycos_transf_2"/>
    <property type="match status" value="1"/>
</dbReference>
<dbReference type="CDD" id="cd00761">
    <property type="entry name" value="Glyco_tranf_GTA_type"/>
    <property type="match status" value="1"/>
</dbReference>
<proteinExistence type="predicted"/>
<dbReference type="Proteomes" id="UP000231025">
    <property type="component" value="Unassembled WGS sequence"/>
</dbReference>
<evidence type="ECO:0000259" key="1">
    <source>
        <dbReference type="Pfam" id="PF00535"/>
    </source>
</evidence>
<feature type="non-terminal residue" evidence="2">
    <location>
        <position position="173"/>
    </location>
</feature>
<evidence type="ECO:0000313" key="3">
    <source>
        <dbReference type="Proteomes" id="UP000231025"/>
    </source>
</evidence>
<dbReference type="Gene3D" id="3.90.550.10">
    <property type="entry name" value="Spore Coat Polysaccharide Biosynthesis Protein SpsA, Chain A"/>
    <property type="match status" value="1"/>
</dbReference>
<evidence type="ECO:0000313" key="2">
    <source>
        <dbReference type="EMBL" id="PIP15124.1"/>
    </source>
</evidence>
<protein>
    <recommendedName>
        <fullName evidence="1">Glycosyltransferase 2-like domain-containing protein</fullName>
    </recommendedName>
</protein>
<dbReference type="PANTHER" id="PTHR22916">
    <property type="entry name" value="GLYCOSYLTRANSFERASE"/>
    <property type="match status" value="1"/>
</dbReference>
<comment type="caution">
    <text evidence="2">The sequence shown here is derived from an EMBL/GenBank/DDBJ whole genome shotgun (WGS) entry which is preliminary data.</text>
</comment>
<sequence length="173" mass="20781">MDKKESNFLKGRDLDYNPYLPDEDFFDAKNAKLKIDFKKHRTRPQFSIVVPAYNKKQRLKFVLNSLFGQDYPKSRYEIIVIDDGSNDRTLESVEKIRPTCNFKYFYWPRKRIAMKREFRQWAKFYNRAGPARNIGIKYAQGDIVLFNDADVLVDRNCLEKHKKYHDQRDNLVI</sequence>
<gene>
    <name evidence="2" type="ORF">COX47_01370</name>
</gene>
<reference evidence="2 3" key="1">
    <citation type="submission" date="2017-09" db="EMBL/GenBank/DDBJ databases">
        <title>Depth-based differentiation of microbial function through sediment-hosted aquifers and enrichment of novel symbionts in the deep terrestrial subsurface.</title>
        <authorList>
            <person name="Probst A.J."/>
            <person name="Ladd B."/>
            <person name="Jarett J.K."/>
            <person name="Geller-Mcgrath D.E."/>
            <person name="Sieber C.M."/>
            <person name="Emerson J.B."/>
            <person name="Anantharaman K."/>
            <person name="Thomas B.C."/>
            <person name="Malmstrom R."/>
            <person name="Stieglmeier M."/>
            <person name="Klingl A."/>
            <person name="Woyke T."/>
            <person name="Ryan C.M."/>
            <person name="Banfield J.F."/>
        </authorList>
    </citation>
    <scope>NUCLEOTIDE SEQUENCE [LARGE SCALE GENOMIC DNA]</scope>
    <source>
        <strain evidence="2">CG23_combo_of_CG06-09_8_20_14_all_35_49</strain>
    </source>
</reference>
<dbReference type="EMBL" id="PCRE01000017">
    <property type="protein sequence ID" value="PIP15124.1"/>
    <property type="molecule type" value="Genomic_DNA"/>
</dbReference>
<accession>A0A2G9Y7D4</accession>
<dbReference type="InterPro" id="IPR029044">
    <property type="entry name" value="Nucleotide-diphossugar_trans"/>
</dbReference>
<name>A0A2G9Y7D4_9BACT</name>